<name>A0A2K0T253_9HYPO</name>
<evidence type="ECO:0000256" key="2">
    <source>
        <dbReference type="SAM" id="SignalP"/>
    </source>
</evidence>
<comment type="caution">
    <text evidence="4">The sequence shown here is derived from an EMBL/GenBank/DDBJ whole genome shotgun (WGS) entry which is preliminary data.</text>
</comment>
<dbReference type="PANTHER" id="PTHR47966">
    <property type="entry name" value="BETA-SITE APP-CLEAVING ENZYME, ISOFORM A-RELATED"/>
    <property type="match status" value="1"/>
</dbReference>
<organism evidence="4 5">
    <name type="scientific">Trichoderma gamsii</name>
    <dbReference type="NCBI Taxonomy" id="398673"/>
    <lineage>
        <taxon>Eukaryota</taxon>
        <taxon>Fungi</taxon>
        <taxon>Dikarya</taxon>
        <taxon>Ascomycota</taxon>
        <taxon>Pezizomycotina</taxon>
        <taxon>Sordariomycetes</taxon>
        <taxon>Hypocreomycetidae</taxon>
        <taxon>Hypocreales</taxon>
        <taxon>Hypocreaceae</taxon>
        <taxon>Trichoderma</taxon>
    </lineage>
</organism>
<gene>
    <name evidence="4" type="ORF">TGAMA5MH_08415</name>
</gene>
<dbReference type="GO" id="GO:0004190">
    <property type="term" value="F:aspartic-type endopeptidase activity"/>
    <property type="evidence" value="ECO:0007669"/>
    <property type="project" value="InterPro"/>
</dbReference>
<evidence type="ECO:0000313" key="5">
    <source>
        <dbReference type="Proteomes" id="UP000236546"/>
    </source>
</evidence>
<dbReference type="PROSITE" id="PS51767">
    <property type="entry name" value="PEPTIDASE_A1"/>
    <property type="match status" value="1"/>
</dbReference>
<dbReference type="Gene3D" id="2.40.70.10">
    <property type="entry name" value="Acid Proteases"/>
    <property type="match status" value="2"/>
</dbReference>
<dbReference type="InterPro" id="IPR033121">
    <property type="entry name" value="PEPTIDASE_A1"/>
</dbReference>
<comment type="similarity">
    <text evidence="1">Belongs to the peptidase A1 family.</text>
</comment>
<keyword evidence="2" id="KW-0732">Signal</keyword>
<sequence length="445" mass="47641">MHFRYLMALTASLAFRQAVALSIQLTERERPDRPLVVGVPVEYGPVSGQVIMQATTPLINISVGTPPQVVKVAVDLQSSSISLLVPDIRKYEPLYVGGEDDCSDDDYCTLMGDFDPGKSSTFKNTTDVNGATGSDFMLIADKRVYGVSISLSSIDGTYSTLGVAQQPSFPFKLVDQGLINSPSFSLWSDASTNEGILLFGGVTLGLYTGRLQAFPFPGNGTVSLPVASVVVESSGKTTRHDINSPAVLSTVDSHTFLPNDTVQKVYADLGITPTFVPDFNATIPYVECARQHSENHTISLLFGNATIEVPWSALVQSLGNNTCELAIYSYEPWRDVGPGSQIQIGAIILRYMYLVVDYENMFAAVAPPNYSPGWAEDLGIGNGTQIPDADGNFPATITTYGASTPTPTKEVLSTSSSRAVAMKPQEKGLTSGFVGVLLAVCYLVI</sequence>
<evidence type="ECO:0000256" key="1">
    <source>
        <dbReference type="ARBA" id="ARBA00007447"/>
    </source>
</evidence>
<dbReference type="PANTHER" id="PTHR47966:SF65">
    <property type="entry name" value="ASPARTIC-TYPE ENDOPEPTIDASE"/>
    <property type="match status" value="1"/>
</dbReference>
<evidence type="ECO:0000313" key="4">
    <source>
        <dbReference type="EMBL" id="PNP39599.1"/>
    </source>
</evidence>
<feature type="chain" id="PRO_5014400732" description="Peptidase A1 domain-containing protein" evidence="2">
    <location>
        <begin position="21"/>
        <end position="445"/>
    </location>
</feature>
<reference evidence="4 5" key="1">
    <citation type="submission" date="2017-02" db="EMBL/GenBank/DDBJ databases">
        <title>Genomes of Trichoderma spp. with biocontrol activity.</title>
        <authorList>
            <person name="Gardiner D."/>
            <person name="Kazan K."/>
            <person name="Vos C."/>
            <person name="Harvey P."/>
        </authorList>
    </citation>
    <scope>NUCLEOTIDE SEQUENCE [LARGE SCALE GENOMIC DNA]</scope>
    <source>
        <strain evidence="4 5">A5MH</strain>
    </source>
</reference>
<feature type="signal peptide" evidence="2">
    <location>
        <begin position="1"/>
        <end position="20"/>
    </location>
</feature>
<dbReference type="InterPro" id="IPR021109">
    <property type="entry name" value="Peptidase_aspartic_dom_sf"/>
</dbReference>
<dbReference type="SUPFAM" id="SSF50630">
    <property type="entry name" value="Acid proteases"/>
    <property type="match status" value="1"/>
</dbReference>
<dbReference type="Proteomes" id="UP000236546">
    <property type="component" value="Unassembled WGS sequence"/>
</dbReference>
<proteinExistence type="inferred from homology"/>
<dbReference type="Pfam" id="PF00026">
    <property type="entry name" value="Asp"/>
    <property type="match status" value="2"/>
</dbReference>
<dbReference type="AlphaFoldDB" id="A0A2K0T253"/>
<dbReference type="EMBL" id="MTYH01000080">
    <property type="protein sequence ID" value="PNP39599.1"/>
    <property type="molecule type" value="Genomic_DNA"/>
</dbReference>
<evidence type="ECO:0000259" key="3">
    <source>
        <dbReference type="PROSITE" id="PS51767"/>
    </source>
</evidence>
<accession>A0A2K0T253</accession>
<dbReference type="GO" id="GO:0006508">
    <property type="term" value="P:proteolysis"/>
    <property type="evidence" value="ECO:0007669"/>
    <property type="project" value="InterPro"/>
</dbReference>
<dbReference type="InterPro" id="IPR001461">
    <property type="entry name" value="Aspartic_peptidase_A1"/>
</dbReference>
<dbReference type="OrthoDB" id="771136at2759"/>
<protein>
    <recommendedName>
        <fullName evidence="3">Peptidase A1 domain-containing protein</fullName>
    </recommendedName>
</protein>
<feature type="domain" description="Peptidase A1" evidence="3">
    <location>
        <begin position="57"/>
        <end position="366"/>
    </location>
</feature>